<evidence type="ECO:0000313" key="1">
    <source>
        <dbReference type="EMBL" id="CAE0358586.1"/>
    </source>
</evidence>
<sequence>MKVTDCRKKGEVCEAVSLDYKGYSFGPKMIFANCTSELTKGKEFDLCSTNNVIYGCDKGLVCTKIADFGLSNTFELKGYPDDYGFCKNKSQSANLASERNLDDGGGWAALCKFQVDYTHQGKSYLNESKNCSTLDEADTYKVLDGNNLYIPHWFLCQSNYSVFTGTPRTYKCASPETYYENCENCTSPPALEEFYKGRKNLIESEVEQCKYTRGTRNDHGDGEVSFTTRSYFGFNIEPDLTYCPIAKGPLYDRFNEYFETPVDDSEKELAKNHPEIFVVKLLRFGSSAESVKHQCDPNTMISAGSNIKDSMYFHCMLQDYSQEVKTLIWLRYFKLVYLLQEDGFAKVANNDEDKIGCVKRSITKEFYGDEGAYGVGLYDGFSLFYTPA</sequence>
<reference evidence="1" key="1">
    <citation type="submission" date="2021-01" db="EMBL/GenBank/DDBJ databases">
        <authorList>
            <person name="Corre E."/>
            <person name="Pelletier E."/>
            <person name="Niang G."/>
            <person name="Scheremetjew M."/>
            <person name="Finn R."/>
            <person name="Kale V."/>
            <person name="Holt S."/>
            <person name="Cochrane G."/>
            <person name="Meng A."/>
            <person name="Brown T."/>
            <person name="Cohen L."/>
        </authorList>
    </citation>
    <scope>NUCLEOTIDE SEQUENCE</scope>
    <source>
        <strain evidence="1">FSP1.4</strain>
    </source>
</reference>
<proteinExistence type="predicted"/>
<protein>
    <submittedName>
        <fullName evidence="1">Uncharacterized protein</fullName>
    </submittedName>
</protein>
<gene>
    <name evidence="1" type="ORF">EHAR0213_LOCUS17509</name>
</gene>
<dbReference type="AlphaFoldDB" id="A0A7S3JLP3"/>
<organism evidence="1">
    <name type="scientific">Euplotes harpa</name>
    <dbReference type="NCBI Taxonomy" id="151035"/>
    <lineage>
        <taxon>Eukaryota</taxon>
        <taxon>Sar</taxon>
        <taxon>Alveolata</taxon>
        <taxon>Ciliophora</taxon>
        <taxon>Intramacronucleata</taxon>
        <taxon>Spirotrichea</taxon>
        <taxon>Hypotrichia</taxon>
        <taxon>Euplotida</taxon>
        <taxon>Euplotidae</taxon>
        <taxon>Euplotes</taxon>
    </lineage>
</organism>
<accession>A0A7S3JLP3</accession>
<dbReference type="EMBL" id="HBII01041761">
    <property type="protein sequence ID" value="CAE0358586.1"/>
    <property type="molecule type" value="Transcribed_RNA"/>
</dbReference>
<name>A0A7S3JLP3_9SPIT</name>